<evidence type="ECO:0000256" key="1">
    <source>
        <dbReference type="SAM" id="MobiDB-lite"/>
    </source>
</evidence>
<dbReference type="AlphaFoldDB" id="A0A9W6VKT8"/>
<keyword evidence="3" id="KW-1185">Reference proteome</keyword>
<feature type="region of interest" description="Disordered" evidence="1">
    <location>
        <begin position="14"/>
        <end position="51"/>
    </location>
</feature>
<dbReference type="EMBL" id="BSTI01000029">
    <property type="protein sequence ID" value="GLY70959.1"/>
    <property type="molecule type" value="Genomic_DNA"/>
</dbReference>
<accession>A0A9W6VKT8</accession>
<gene>
    <name evidence="2" type="ORF">Atai01_75780</name>
</gene>
<organism evidence="2 3">
    <name type="scientific">Amycolatopsis taiwanensis</name>
    <dbReference type="NCBI Taxonomy" id="342230"/>
    <lineage>
        <taxon>Bacteria</taxon>
        <taxon>Bacillati</taxon>
        <taxon>Actinomycetota</taxon>
        <taxon>Actinomycetes</taxon>
        <taxon>Pseudonocardiales</taxon>
        <taxon>Pseudonocardiaceae</taxon>
        <taxon>Amycolatopsis</taxon>
    </lineage>
</organism>
<sequence length="51" mass="5078">MSVGAPVVPIDIIGAPDIDTIGGPAIEPGVGKSDGSTKDDQQSGDTQEPPF</sequence>
<protein>
    <submittedName>
        <fullName evidence="2">Uncharacterized protein</fullName>
    </submittedName>
</protein>
<reference evidence="2" key="1">
    <citation type="submission" date="2023-03" db="EMBL/GenBank/DDBJ databases">
        <title>Amycolatopsis taiwanensis NBRC 103393.</title>
        <authorList>
            <person name="Ichikawa N."/>
            <person name="Sato H."/>
            <person name="Tonouchi N."/>
        </authorList>
    </citation>
    <scope>NUCLEOTIDE SEQUENCE</scope>
    <source>
        <strain evidence="2">NBRC 103393</strain>
    </source>
</reference>
<comment type="caution">
    <text evidence="2">The sequence shown here is derived from an EMBL/GenBank/DDBJ whole genome shotgun (WGS) entry which is preliminary data.</text>
</comment>
<name>A0A9W6VKT8_9PSEU</name>
<dbReference type="Proteomes" id="UP001165136">
    <property type="component" value="Unassembled WGS sequence"/>
</dbReference>
<evidence type="ECO:0000313" key="2">
    <source>
        <dbReference type="EMBL" id="GLY70959.1"/>
    </source>
</evidence>
<proteinExistence type="predicted"/>
<evidence type="ECO:0000313" key="3">
    <source>
        <dbReference type="Proteomes" id="UP001165136"/>
    </source>
</evidence>